<feature type="chain" id="PRO_5002980215" evidence="9">
    <location>
        <begin position="26"/>
        <end position="351"/>
    </location>
</feature>
<dbReference type="GO" id="GO:0046872">
    <property type="term" value="F:metal ion binding"/>
    <property type="evidence" value="ECO:0007669"/>
    <property type="project" value="UniProtKB-KW"/>
</dbReference>
<dbReference type="GO" id="GO:0006508">
    <property type="term" value="P:proteolysis"/>
    <property type="evidence" value="ECO:0007669"/>
    <property type="project" value="UniProtKB-KW"/>
</dbReference>
<evidence type="ECO:0000256" key="3">
    <source>
        <dbReference type="ARBA" id="ARBA00022723"/>
    </source>
</evidence>
<evidence type="ECO:0000256" key="7">
    <source>
        <dbReference type="ARBA" id="ARBA00023049"/>
    </source>
</evidence>
<dbReference type="eggNOG" id="COG3291">
    <property type="taxonomic scope" value="Bacteria"/>
</dbReference>
<protein>
    <submittedName>
        <fullName evidence="11">Pregnancy-associated plasma protein-A</fullName>
    </submittedName>
</protein>
<sequence>MSRRSLALLAPLAVTGLVAATPAAAHPMLDGGASPFAAPVVADAGHAGHNHAHHAGDGHDHGAAQAEDCVIPQDARSKPGFVPKDNNTLTPEETAAHEAQLEKTLAAKGLAVGSDGKLERLNPFGLGDGTDAVQARATYEVPVHFHVITSSSGEGAVSASQINQQMDVLSAAYADAGFSFTLASTEETANDAWYGVTPDSSAEQQMKSTLHKGDAGDLNIYTANIGQGLLGWATFPTNAPTSDDGVVVLNESLPGGSAAPYNEGDTGTHEVGHWLGLYHTFQGGCAGGDQVDDTAPEASAASGCPEGRDTCTAPGTDPIRNFMDYSDDACMDHFTPGQVDRMHQHWTAYRA</sequence>
<evidence type="ECO:0000313" key="12">
    <source>
        <dbReference type="Proteomes" id="UP000006666"/>
    </source>
</evidence>
<evidence type="ECO:0000256" key="2">
    <source>
        <dbReference type="ARBA" id="ARBA00022670"/>
    </source>
</evidence>
<evidence type="ECO:0000313" key="11">
    <source>
        <dbReference type="EMBL" id="ACV06720.1"/>
    </source>
</evidence>
<feature type="domain" description="Peptidase M43 pregnancy-associated plasma-A" evidence="10">
    <location>
        <begin position="231"/>
        <end position="344"/>
    </location>
</feature>
<dbReference type="Pfam" id="PF05572">
    <property type="entry name" value="Peptidase_M43"/>
    <property type="match status" value="1"/>
</dbReference>
<dbReference type="HOGENOM" id="CLU_048726_0_1_11"/>
<keyword evidence="12" id="KW-1185">Reference proteome</keyword>
<evidence type="ECO:0000256" key="1">
    <source>
        <dbReference type="ARBA" id="ARBA00008721"/>
    </source>
</evidence>
<dbReference type="Proteomes" id="UP000006666">
    <property type="component" value="Chromosome"/>
</dbReference>
<feature type="signal peptide" evidence="9">
    <location>
        <begin position="1"/>
        <end position="25"/>
    </location>
</feature>
<keyword evidence="2" id="KW-0645">Protease</keyword>
<evidence type="ECO:0000256" key="9">
    <source>
        <dbReference type="SAM" id="SignalP"/>
    </source>
</evidence>
<dbReference type="InterPro" id="IPR024079">
    <property type="entry name" value="MetalloPept_cat_dom_sf"/>
</dbReference>
<dbReference type="STRING" id="478801.Ksed_17060"/>
<evidence type="ECO:0000256" key="4">
    <source>
        <dbReference type="ARBA" id="ARBA00022729"/>
    </source>
</evidence>
<keyword evidence="7" id="KW-0482">Metalloprotease</keyword>
<keyword evidence="6" id="KW-0862">Zinc</keyword>
<evidence type="ECO:0000259" key="10">
    <source>
        <dbReference type="Pfam" id="PF05572"/>
    </source>
</evidence>
<keyword evidence="5" id="KW-0378">Hydrolase</keyword>
<keyword evidence="4 9" id="KW-0732">Signal</keyword>
<reference evidence="11 12" key="1">
    <citation type="journal article" date="2009" name="Stand. Genomic Sci.">
        <title>Complete genome sequence of Kytococcus sedentarius type strain (541).</title>
        <authorList>
            <person name="Sims D."/>
            <person name="Brettin T."/>
            <person name="Detter J.C."/>
            <person name="Han C."/>
            <person name="Lapidus A."/>
            <person name="Copeland A."/>
            <person name="Glavina Del Rio T."/>
            <person name="Nolan M."/>
            <person name="Chen F."/>
            <person name="Lucas S."/>
            <person name="Tice H."/>
            <person name="Cheng J.F."/>
            <person name="Bruce D."/>
            <person name="Goodwin L."/>
            <person name="Pitluck S."/>
            <person name="Ovchinnikova G."/>
            <person name="Pati A."/>
            <person name="Ivanova N."/>
            <person name="Mavrommatis K."/>
            <person name="Chen A."/>
            <person name="Palaniappan K."/>
            <person name="D'haeseleer P."/>
            <person name="Chain P."/>
            <person name="Bristow J."/>
            <person name="Eisen J.A."/>
            <person name="Markowitz V."/>
            <person name="Hugenholtz P."/>
            <person name="Schneider S."/>
            <person name="Goker M."/>
            <person name="Pukall R."/>
            <person name="Kyrpides N.C."/>
            <person name="Klenk H.P."/>
        </authorList>
    </citation>
    <scope>NUCLEOTIDE SEQUENCE [LARGE SCALE GENOMIC DNA]</scope>
    <source>
        <strain evidence="12">ATCC 14392 / DSM 20547 / JCM 11482 / CCUG 33030 / NBRC 15357 / NCTC 11040 / CCM 314 / 541</strain>
    </source>
</reference>
<dbReference type="GO" id="GO:0008237">
    <property type="term" value="F:metallopeptidase activity"/>
    <property type="evidence" value="ECO:0007669"/>
    <property type="project" value="UniProtKB-KW"/>
</dbReference>
<gene>
    <name evidence="11" type="ordered locus">Ksed_17060</name>
</gene>
<evidence type="ECO:0000256" key="8">
    <source>
        <dbReference type="ARBA" id="ARBA00023157"/>
    </source>
</evidence>
<evidence type="ECO:0000256" key="5">
    <source>
        <dbReference type="ARBA" id="ARBA00022801"/>
    </source>
</evidence>
<dbReference type="MEROPS" id="M43.008"/>
<dbReference type="Gene3D" id="3.40.390.10">
    <property type="entry name" value="Collagenase (Catalytic Domain)"/>
    <property type="match status" value="1"/>
</dbReference>
<organism evidence="11 12">
    <name type="scientific">Kytococcus sedentarius (strain ATCC 14392 / DSM 20547 / JCM 11482 / CCUG 33030 / NBRC 15357 / NCTC 11040 / CCM 314 / 541)</name>
    <name type="common">Micrococcus sedentarius</name>
    <dbReference type="NCBI Taxonomy" id="478801"/>
    <lineage>
        <taxon>Bacteria</taxon>
        <taxon>Bacillati</taxon>
        <taxon>Actinomycetota</taxon>
        <taxon>Actinomycetes</taxon>
        <taxon>Micrococcales</taxon>
        <taxon>Kytococcaceae</taxon>
        <taxon>Kytococcus</taxon>
    </lineage>
</organism>
<dbReference type="SUPFAM" id="SSF55486">
    <property type="entry name" value="Metalloproteases ('zincins'), catalytic domain"/>
    <property type="match status" value="1"/>
</dbReference>
<accession>C7NIT2</accession>
<dbReference type="CDD" id="cd04275">
    <property type="entry name" value="ZnMc_pappalysin_like"/>
    <property type="match status" value="1"/>
</dbReference>
<evidence type="ECO:0000256" key="6">
    <source>
        <dbReference type="ARBA" id="ARBA00022833"/>
    </source>
</evidence>
<dbReference type="PANTHER" id="PTHR47466:SF1">
    <property type="entry name" value="METALLOPROTEASE MEP1 (AFU_ORTHOLOGUE AFUA_1G07730)-RELATED"/>
    <property type="match status" value="1"/>
</dbReference>
<keyword evidence="8" id="KW-1015">Disulfide bond</keyword>
<dbReference type="InterPro" id="IPR008754">
    <property type="entry name" value="Peptidase_M43"/>
</dbReference>
<comment type="similarity">
    <text evidence="1">Belongs to the peptidase M43B family.</text>
</comment>
<keyword evidence="3" id="KW-0479">Metal-binding</keyword>
<proteinExistence type="inferred from homology"/>
<dbReference type="EMBL" id="CP001686">
    <property type="protein sequence ID" value="ACV06720.1"/>
    <property type="molecule type" value="Genomic_DNA"/>
</dbReference>
<dbReference type="RefSeq" id="WP_015779665.1">
    <property type="nucleotide sequence ID" value="NC_013169.1"/>
</dbReference>
<dbReference type="PANTHER" id="PTHR47466">
    <property type="match status" value="1"/>
</dbReference>
<dbReference type="KEGG" id="kse:Ksed_17060"/>
<dbReference type="AlphaFoldDB" id="C7NIT2"/>
<name>C7NIT2_KYTSD</name>